<dbReference type="InterPro" id="IPR029052">
    <property type="entry name" value="Metallo-depent_PP-like"/>
</dbReference>
<dbReference type="SUPFAM" id="SSF56300">
    <property type="entry name" value="Metallo-dependent phosphatases"/>
    <property type="match status" value="1"/>
</dbReference>
<protein>
    <submittedName>
        <fullName evidence="2">Metallophosphoesterase</fullName>
    </submittedName>
</protein>
<comment type="caution">
    <text evidence="2">The sequence shown here is derived from an EMBL/GenBank/DDBJ whole genome shotgun (WGS) entry which is preliminary data.</text>
</comment>
<dbReference type="AlphaFoldDB" id="A0AAP2DI83"/>
<dbReference type="Gene3D" id="3.60.21.10">
    <property type="match status" value="1"/>
</dbReference>
<feature type="domain" description="Calcineurin-like phosphoesterase" evidence="1">
    <location>
        <begin position="5"/>
        <end position="216"/>
    </location>
</feature>
<dbReference type="GO" id="GO:0016787">
    <property type="term" value="F:hydrolase activity"/>
    <property type="evidence" value="ECO:0007669"/>
    <property type="project" value="InterPro"/>
</dbReference>
<evidence type="ECO:0000313" key="3">
    <source>
        <dbReference type="Proteomes" id="UP001319200"/>
    </source>
</evidence>
<organism evidence="2 3">
    <name type="scientific">Chryseosolibacter histidini</name>
    <dbReference type="NCBI Taxonomy" id="2782349"/>
    <lineage>
        <taxon>Bacteria</taxon>
        <taxon>Pseudomonadati</taxon>
        <taxon>Bacteroidota</taxon>
        <taxon>Cytophagia</taxon>
        <taxon>Cytophagales</taxon>
        <taxon>Chryseotaleaceae</taxon>
        <taxon>Chryseosolibacter</taxon>
    </lineage>
</organism>
<gene>
    <name evidence="2" type="ORF">KK083_04195</name>
</gene>
<dbReference type="InterPro" id="IPR004843">
    <property type="entry name" value="Calcineurin-like_PHP"/>
</dbReference>
<evidence type="ECO:0000259" key="1">
    <source>
        <dbReference type="Pfam" id="PF00149"/>
    </source>
</evidence>
<dbReference type="Proteomes" id="UP001319200">
    <property type="component" value="Unassembled WGS sequence"/>
</dbReference>
<dbReference type="PANTHER" id="PTHR37844:SF1">
    <property type="entry name" value="CALCINEURIN-LIKE PHOSPHOESTERASE DOMAIN-CONTAINING PROTEIN"/>
    <property type="match status" value="1"/>
</dbReference>
<dbReference type="RefSeq" id="WP_254161008.1">
    <property type="nucleotide sequence ID" value="NZ_JAHESF010000003.1"/>
</dbReference>
<dbReference type="Pfam" id="PF00149">
    <property type="entry name" value="Metallophos"/>
    <property type="match status" value="1"/>
</dbReference>
<accession>A0AAP2DI83</accession>
<reference evidence="2 3" key="1">
    <citation type="submission" date="2021-05" db="EMBL/GenBank/DDBJ databases">
        <title>A Polyphasic approach of four new species of the genus Ohtaekwangia: Ohtaekwangia histidinii sp. nov., Ohtaekwangia cretensis sp. nov., Ohtaekwangia indiensis sp. nov., Ohtaekwangia reichenbachii sp. nov. from diverse environment.</title>
        <authorList>
            <person name="Octaviana S."/>
        </authorList>
    </citation>
    <scope>NUCLEOTIDE SEQUENCE [LARGE SCALE GENOMIC DNA]</scope>
    <source>
        <strain evidence="2 3">PWU4</strain>
    </source>
</reference>
<dbReference type="EMBL" id="JAHESF010000003">
    <property type="protein sequence ID" value="MBT1696064.1"/>
    <property type="molecule type" value="Genomic_DNA"/>
</dbReference>
<dbReference type="PANTHER" id="PTHR37844">
    <property type="entry name" value="SER/THR PROTEIN PHOSPHATASE SUPERFAMILY (AFU_ORTHOLOGUE AFUA_1G14840)"/>
    <property type="match status" value="1"/>
</dbReference>
<keyword evidence="3" id="KW-1185">Reference proteome</keyword>
<sequence length="252" mass="29373">MLIQYCSDLHLEFPTNKRYLKANPIKPKGEILLLAGDIVPFTEIEKEKDFLDFLSGSFEHTYWIPGNHEYYRSDLTERTGAFDEKIRSNVSLINNSIVQHKDVRLIFSTLWSKLDLTKEWVIKKTMADFHLIRKNGNKINVDDYNALYDEALAFIKSQLPIADGKKTIVVTHHIPTFYNYAEKYRYSELNSAFATELFDLIEASNVDYWIYGHSHEVVPDFRIGKTTLTTNQLGYVEYGENGKFQRNLILEL</sequence>
<evidence type="ECO:0000313" key="2">
    <source>
        <dbReference type="EMBL" id="MBT1696064.1"/>
    </source>
</evidence>
<name>A0AAP2DI83_9BACT</name>
<proteinExistence type="predicted"/>